<keyword evidence="7" id="KW-1185">Reference proteome</keyword>
<name>A0A087CA42_9BIFI</name>
<dbReference type="eggNOG" id="COG1189">
    <property type="taxonomic scope" value="Bacteria"/>
</dbReference>
<dbReference type="InterPro" id="IPR004538">
    <property type="entry name" value="Hemolysin_A/TlyA"/>
</dbReference>
<dbReference type="PANTHER" id="PTHR32319:SF0">
    <property type="entry name" value="BACTERIAL HEMOLYSIN-LIKE PROTEIN"/>
    <property type="match status" value="1"/>
</dbReference>
<feature type="compositionally biased region" description="Basic and acidic residues" evidence="4">
    <location>
        <begin position="278"/>
        <end position="289"/>
    </location>
</feature>
<dbReference type="GO" id="GO:0008168">
    <property type="term" value="F:methyltransferase activity"/>
    <property type="evidence" value="ECO:0007669"/>
    <property type="project" value="UniProtKB-KW"/>
</dbReference>
<evidence type="ECO:0000256" key="1">
    <source>
        <dbReference type="ARBA" id="ARBA00022884"/>
    </source>
</evidence>
<dbReference type="AlphaFoldDB" id="A0A087CA42"/>
<dbReference type="InterPro" id="IPR036986">
    <property type="entry name" value="S4_RNA-bd_sf"/>
</dbReference>
<dbReference type="InterPro" id="IPR002877">
    <property type="entry name" value="RNA_MeTrfase_FtsJ_dom"/>
</dbReference>
<feature type="compositionally biased region" description="Basic and acidic residues" evidence="4">
    <location>
        <begin position="1"/>
        <end position="11"/>
    </location>
</feature>
<dbReference type="EC" id="2.1.1.226" evidence="6"/>
<keyword evidence="1 3" id="KW-0694">RNA-binding</keyword>
<reference evidence="6 7" key="1">
    <citation type="submission" date="2014-03" db="EMBL/GenBank/DDBJ databases">
        <title>Genomics of Bifidobacteria.</title>
        <authorList>
            <person name="Ventura M."/>
            <person name="Milani C."/>
            <person name="Lugli G.A."/>
        </authorList>
    </citation>
    <scope>NUCLEOTIDE SEQUENCE [LARGE SCALE GENOMIC DNA]</scope>
    <source>
        <strain evidence="6 7">DSM 21395</strain>
    </source>
</reference>
<dbReference type="GeneID" id="93094194"/>
<proteinExistence type="inferred from homology"/>
<keyword evidence="6" id="KW-0808">Transferase</keyword>
<dbReference type="Proteomes" id="UP000029082">
    <property type="component" value="Unassembled WGS sequence"/>
</dbReference>
<dbReference type="PIRSF" id="PIRSF005578">
    <property type="entry name" value="TlyA"/>
    <property type="match status" value="1"/>
</dbReference>
<dbReference type="CDD" id="cd02440">
    <property type="entry name" value="AdoMet_MTases"/>
    <property type="match status" value="1"/>
</dbReference>
<feature type="compositionally biased region" description="Basic and acidic residues" evidence="4">
    <location>
        <begin position="20"/>
        <end position="31"/>
    </location>
</feature>
<evidence type="ECO:0000256" key="2">
    <source>
        <dbReference type="ARBA" id="ARBA00029460"/>
    </source>
</evidence>
<organism evidence="6 7">
    <name type="scientific">Bifidobacterium mongoliense DSM 21395</name>
    <dbReference type="NCBI Taxonomy" id="1437603"/>
    <lineage>
        <taxon>Bacteria</taxon>
        <taxon>Bacillati</taxon>
        <taxon>Actinomycetota</taxon>
        <taxon>Actinomycetes</taxon>
        <taxon>Bifidobacteriales</taxon>
        <taxon>Bifidobacteriaceae</taxon>
        <taxon>Bifidobacterium</taxon>
    </lineage>
</organism>
<dbReference type="RefSeq" id="WP_081882700.1">
    <property type="nucleotide sequence ID" value="NZ_JDUO01000003.1"/>
</dbReference>
<dbReference type="GO" id="GO:0032259">
    <property type="term" value="P:methylation"/>
    <property type="evidence" value="ECO:0007669"/>
    <property type="project" value="UniProtKB-KW"/>
</dbReference>
<dbReference type="OrthoDB" id="9784736at2"/>
<feature type="region of interest" description="Disordered" evidence="4">
    <location>
        <begin position="1"/>
        <end position="31"/>
    </location>
</feature>
<dbReference type="Gene3D" id="3.10.290.10">
    <property type="entry name" value="RNA-binding S4 domain"/>
    <property type="match status" value="1"/>
</dbReference>
<accession>A0A087CA42</accession>
<dbReference type="EMBL" id="JGZE01000001">
    <property type="protein sequence ID" value="KFI80142.1"/>
    <property type="molecule type" value="Genomic_DNA"/>
</dbReference>
<gene>
    <name evidence="6" type="ORF">BMON_0010</name>
</gene>
<dbReference type="PROSITE" id="PS50889">
    <property type="entry name" value="S4"/>
    <property type="match status" value="1"/>
</dbReference>
<evidence type="ECO:0000313" key="6">
    <source>
        <dbReference type="EMBL" id="KFI80142.1"/>
    </source>
</evidence>
<dbReference type="Pfam" id="PF01479">
    <property type="entry name" value="S4"/>
    <property type="match status" value="1"/>
</dbReference>
<dbReference type="SUPFAM" id="SSF53335">
    <property type="entry name" value="S-adenosyl-L-methionine-dependent methyltransferases"/>
    <property type="match status" value="1"/>
</dbReference>
<dbReference type="CDD" id="cd00165">
    <property type="entry name" value="S4"/>
    <property type="match status" value="1"/>
</dbReference>
<dbReference type="GO" id="GO:0003723">
    <property type="term" value="F:RNA binding"/>
    <property type="evidence" value="ECO:0007669"/>
    <property type="project" value="UniProtKB-KW"/>
</dbReference>
<keyword evidence="6" id="KW-0489">Methyltransferase</keyword>
<evidence type="ECO:0000313" key="7">
    <source>
        <dbReference type="Proteomes" id="UP000029082"/>
    </source>
</evidence>
<comment type="caution">
    <text evidence="6">The sequence shown here is derived from an EMBL/GenBank/DDBJ whole genome shotgun (WGS) entry which is preliminary data.</text>
</comment>
<dbReference type="SMART" id="SM00363">
    <property type="entry name" value="S4"/>
    <property type="match status" value="1"/>
</dbReference>
<sequence>MNDARAPRGDRTTGWSQDPHAGDGADHDRRGVRADRALVDRGLAPSRTKAQALIREGRVMLGGRRVGKPSTSVTAADTLSVRAGDDYVSRGAYKLLGAFAAFEDCGLRSGEGLTCLDIGASAGGFCDVLLRHGARRVIALDVGHGQLDGRIANDPRIIEMSGVNIREVDAAMLPFLPEMVVSDVSFISLTYVIPVISRIARDGADVVLLVKPQFEVGKGHLGKHGIVVDPASRQGALDRVVACARDHDLDVLGTAPSPIEGTMGNVEYLLYARRRGRDSSDHSFDMRDTEADEAMWQSSR</sequence>
<dbReference type="InterPro" id="IPR029063">
    <property type="entry name" value="SAM-dependent_MTases_sf"/>
</dbReference>
<evidence type="ECO:0000256" key="4">
    <source>
        <dbReference type="SAM" id="MobiDB-lite"/>
    </source>
</evidence>
<feature type="region of interest" description="Disordered" evidence="4">
    <location>
        <begin position="278"/>
        <end position="300"/>
    </location>
</feature>
<dbReference type="InterPro" id="IPR002942">
    <property type="entry name" value="S4_RNA-bd"/>
</dbReference>
<dbReference type="Gene3D" id="3.40.50.150">
    <property type="entry name" value="Vaccinia Virus protein VP39"/>
    <property type="match status" value="1"/>
</dbReference>
<evidence type="ECO:0000259" key="5">
    <source>
        <dbReference type="SMART" id="SM00363"/>
    </source>
</evidence>
<dbReference type="PANTHER" id="PTHR32319">
    <property type="entry name" value="BACTERIAL HEMOLYSIN-LIKE PROTEIN"/>
    <property type="match status" value="1"/>
</dbReference>
<dbReference type="EC" id="2.1.1.227" evidence="6"/>
<dbReference type="Pfam" id="PF01728">
    <property type="entry name" value="FtsJ"/>
    <property type="match status" value="1"/>
</dbReference>
<feature type="domain" description="RNA-binding S4" evidence="5">
    <location>
        <begin position="32"/>
        <end position="96"/>
    </location>
</feature>
<dbReference type="STRING" id="1437603.GCA_000771525_01069"/>
<comment type="similarity">
    <text evidence="2">Belongs to the TlyA family.</text>
</comment>
<dbReference type="SUPFAM" id="SSF55174">
    <property type="entry name" value="Alpha-L RNA-binding motif"/>
    <property type="match status" value="1"/>
</dbReference>
<evidence type="ECO:0000256" key="3">
    <source>
        <dbReference type="PROSITE-ProRule" id="PRU00182"/>
    </source>
</evidence>
<dbReference type="InterPro" id="IPR047048">
    <property type="entry name" value="TlyA"/>
</dbReference>
<protein>
    <submittedName>
        <fullName evidence="6">Hemolysin-like protein</fullName>
        <ecNumber evidence="6">2.1.1.226</ecNumber>
        <ecNumber evidence="6">2.1.1.227</ecNumber>
    </submittedName>
</protein>